<evidence type="ECO:0000256" key="1">
    <source>
        <dbReference type="SAM" id="MobiDB-lite"/>
    </source>
</evidence>
<keyword evidence="3" id="KW-1185">Reference proteome</keyword>
<proteinExistence type="predicted"/>
<accession>A0ABW8EJS8</accession>
<dbReference type="RefSeq" id="WP_402383068.1">
    <property type="nucleotide sequence ID" value="NZ_JBIUYY010000008.1"/>
</dbReference>
<evidence type="ECO:0000313" key="3">
    <source>
        <dbReference type="Proteomes" id="UP001617351"/>
    </source>
</evidence>
<name>A0ABW8EJS8_STRT5</name>
<feature type="compositionally biased region" description="Basic and acidic residues" evidence="1">
    <location>
        <begin position="1"/>
        <end position="30"/>
    </location>
</feature>
<organism evidence="2 3">
    <name type="scientific">Streptomyces toxytricini</name>
    <name type="common">Actinomyces toxytricini</name>
    <dbReference type="NCBI Taxonomy" id="67369"/>
    <lineage>
        <taxon>Bacteria</taxon>
        <taxon>Bacillati</taxon>
        <taxon>Actinomycetota</taxon>
        <taxon>Actinomycetes</taxon>
        <taxon>Kitasatosporales</taxon>
        <taxon>Streptomycetaceae</taxon>
        <taxon>Streptomyces</taxon>
    </lineage>
</organism>
<sequence>MTDPQGKARKDELNRQRKQEQERERAEAHQPDPGQDAQTAPQDAQGSRKEQQRG</sequence>
<dbReference type="Proteomes" id="UP001617351">
    <property type="component" value="Unassembled WGS sequence"/>
</dbReference>
<evidence type="ECO:0008006" key="4">
    <source>
        <dbReference type="Google" id="ProtNLM"/>
    </source>
</evidence>
<feature type="compositionally biased region" description="Polar residues" evidence="1">
    <location>
        <begin position="36"/>
        <end position="45"/>
    </location>
</feature>
<protein>
    <recommendedName>
        <fullName evidence="4">Small hydrophilic protein</fullName>
    </recommendedName>
</protein>
<comment type="caution">
    <text evidence="2">The sequence shown here is derived from an EMBL/GenBank/DDBJ whole genome shotgun (WGS) entry which is preliminary data.</text>
</comment>
<gene>
    <name evidence="2" type="ORF">ACIO7M_20635</name>
</gene>
<dbReference type="EMBL" id="JBIUYY010000008">
    <property type="protein sequence ID" value="MFJ2823504.1"/>
    <property type="molecule type" value="Genomic_DNA"/>
</dbReference>
<evidence type="ECO:0000313" key="2">
    <source>
        <dbReference type="EMBL" id="MFJ2823504.1"/>
    </source>
</evidence>
<feature type="region of interest" description="Disordered" evidence="1">
    <location>
        <begin position="1"/>
        <end position="54"/>
    </location>
</feature>
<reference evidence="2 3" key="1">
    <citation type="submission" date="2024-10" db="EMBL/GenBank/DDBJ databases">
        <title>The Natural Products Discovery Center: Release of the First 8490 Sequenced Strains for Exploring Actinobacteria Biosynthetic Diversity.</title>
        <authorList>
            <person name="Kalkreuter E."/>
            <person name="Kautsar S.A."/>
            <person name="Yang D."/>
            <person name="Bader C.D."/>
            <person name="Teijaro C.N."/>
            <person name="Fluegel L."/>
            <person name="Davis C.M."/>
            <person name="Simpson J.R."/>
            <person name="Lauterbach L."/>
            <person name="Steele A.D."/>
            <person name="Gui C."/>
            <person name="Meng S."/>
            <person name="Li G."/>
            <person name="Viehrig K."/>
            <person name="Ye F."/>
            <person name="Su P."/>
            <person name="Kiefer A.F."/>
            <person name="Nichols A."/>
            <person name="Cepeda A.J."/>
            <person name="Yan W."/>
            <person name="Fan B."/>
            <person name="Jiang Y."/>
            <person name="Adhikari A."/>
            <person name="Zheng C.-J."/>
            <person name="Schuster L."/>
            <person name="Cowan T.M."/>
            <person name="Smanski M.J."/>
            <person name="Chevrette M.G."/>
            <person name="De Carvalho L.P.S."/>
            <person name="Shen B."/>
        </authorList>
    </citation>
    <scope>NUCLEOTIDE SEQUENCE [LARGE SCALE GENOMIC DNA]</scope>
    <source>
        <strain evidence="2 3">NPDC087220</strain>
    </source>
</reference>